<dbReference type="SUPFAM" id="SSF53067">
    <property type="entry name" value="Actin-like ATPase domain"/>
    <property type="match status" value="1"/>
</dbReference>
<dbReference type="EMBL" id="AFJM02000033">
    <property type="protein sequence ID" value="EMM73051.1"/>
    <property type="molecule type" value="Genomic_DNA"/>
</dbReference>
<dbReference type="Proteomes" id="UP000012101">
    <property type="component" value="Unassembled WGS sequence"/>
</dbReference>
<evidence type="ECO:0000313" key="3">
    <source>
        <dbReference type="Proteomes" id="UP000012101"/>
    </source>
</evidence>
<dbReference type="CDD" id="cd23763">
    <property type="entry name" value="ASKHA_ATPase_ROK"/>
    <property type="match status" value="1"/>
</dbReference>
<evidence type="ECO:0000313" key="2">
    <source>
        <dbReference type="EMBL" id="EMM73051.1"/>
    </source>
</evidence>
<gene>
    <name evidence="2" type="ORF">LEP1GSC038_3139</name>
</gene>
<name>M6G291_9LEPT</name>
<reference evidence="2 3" key="1">
    <citation type="submission" date="2013-01" db="EMBL/GenBank/DDBJ databases">
        <authorList>
            <person name="Harkins D.M."/>
            <person name="Durkin A.S."/>
            <person name="Brinkac L.M."/>
            <person name="Haft D.H."/>
            <person name="Selengut J.D."/>
            <person name="Sanka R."/>
            <person name="DePew J."/>
            <person name="Purushe J."/>
            <person name="Hospenthal D.R."/>
            <person name="Murray C.K."/>
            <person name="Pimentel G."/>
            <person name="Wasfy M."/>
            <person name="Vinetz J.M."/>
            <person name="Sutton G.G."/>
            <person name="Nierman W.C."/>
            <person name="Fouts D.E."/>
        </authorList>
    </citation>
    <scope>NUCLEOTIDE SEQUENCE [LARGE SCALE GENOMIC DNA]</scope>
    <source>
        <strain evidence="2 3">2006001855</strain>
    </source>
</reference>
<accession>M6G291</accession>
<evidence type="ECO:0000256" key="1">
    <source>
        <dbReference type="ARBA" id="ARBA00006479"/>
    </source>
</evidence>
<comment type="caution">
    <text evidence="2">The sequence shown here is derived from an EMBL/GenBank/DDBJ whole genome shotgun (WGS) entry which is preliminary data.</text>
</comment>
<dbReference type="InterPro" id="IPR043129">
    <property type="entry name" value="ATPase_NBD"/>
</dbReference>
<dbReference type="Gene3D" id="3.30.420.40">
    <property type="match status" value="1"/>
</dbReference>
<comment type="similarity">
    <text evidence="1">Belongs to the ROK (NagC/XylR) family.</text>
</comment>
<proteinExistence type="inferred from homology"/>
<dbReference type="PANTHER" id="PTHR18964">
    <property type="entry name" value="ROK (REPRESSOR, ORF, KINASE) FAMILY"/>
    <property type="match status" value="1"/>
</dbReference>
<dbReference type="AlphaFoldDB" id="M6G291"/>
<sequence length="127" mass="13599">MKSYLGIDIGAGSIKANLVAQDGTILESTSRTTGVETDEPQFLDSLASIVSEMKNSSLAAIGIGSPGPIDCENGILIQSANLPLLKNVALVAYLKKNFRFQFTTTMTQTSPHSENIVSVLEKDPQVW</sequence>
<dbReference type="PANTHER" id="PTHR18964:SF149">
    <property type="entry name" value="BIFUNCTIONAL UDP-N-ACETYLGLUCOSAMINE 2-EPIMERASE_N-ACETYLMANNOSAMINE KINASE"/>
    <property type="match status" value="1"/>
</dbReference>
<protein>
    <submittedName>
        <fullName evidence="2">ROK domain protein</fullName>
    </submittedName>
</protein>
<organism evidence="2 3">
    <name type="scientific">Leptospira weilii str. 2006001855</name>
    <dbReference type="NCBI Taxonomy" id="996804"/>
    <lineage>
        <taxon>Bacteria</taxon>
        <taxon>Pseudomonadati</taxon>
        <taxon>Spirochaetota</taxon>
        <taxon>Spirochaetia</taxon>
        <taxon>Leptospirales</taxon>
        <taxon>Leptospiraceae</taxon>
        <taxon>Leptospira</taxon>
    </lineage>
</organism>
<dbReference type="InterPro" id="IPR000600">
    <property type="entry name" value="ROK"/>
</dbReference>
<dbReference type="Pfam" id="PF00480">
    <property type="entry name" value="ROK"/>
    <property type="match status" value="1"/>
</dbReference>